<dbReference type="EMBL" id="CP020559">
    <property type="protein sequence ID" value="ARE89645.1"/>
    <property type="molecule type" value="Genomic_DNA"/>
</dbReference>
<sequence>MESDGNTYYIVKAEVLPEVFIKTMEVKDLLKKGKVTTIFEAVERVGMSRSAYYKYKDAIFPLYEMNTTRMITMAMILEHSPGVLSEVLNEIANAKASILTINQNIPVHGVANVTISLELKNMMIQVSQLIQNLESMEGVNKVTILAKE</sequence>
<dbReference type="PIRSF" id="PIRSF025624">
    <property type="entry name" value="ACT_PheB"/>
    <property type="match status" value="1"/>
</dbReference>
<keyword evidence="5" id="KW-1185">Reference proteome</keyword>
<dbReference type="InterPro" id="IPR045865">
    <property type="entry name" value="ACT-like_dom_sf"/>
</dbReference>
<dbReference type="AlphaFoldDB" id="A0AAC9RTJ3"/>
<reference evidence="4 6" key="2">
    <citation type="submission" date="2017-03" db="EMBL/GenBank/DDBJ databases">
        <title>Complete sequence of Clostridium formicaceticum DSM 92.</title>
        <authorList>
            <person name="Poehlein A."/>
            <person name="Karl M."/>
            <person name="Bengelsdorf F.R."/>
            <person name="Duerre P."/>
            <person name="Daniel R."/>
        </authorList>
    </citation>
    <scope>NUCLEOTIDE SEQUENCE [LARGE SCALE GENOMIC DNA]</scope>
    <source>
        <strain evidence="4 6">DSM 92</strain>
    </source>
</reference>
<name>A0AAC9RTJ3_9CLOT</name>
<reference evidence="3 5" key="1">
    <citation type="submission" date="2016-10" db="EMBL/GenBank/DDBJ databases">
        <title>Complete Genome Sequence of Acetogen Clostridium formicoaceticum ATCC 27076.</title>
        <authorList>
            <person name="Bao T."/>
            <person name="Cheng C."/>
            <person name="Zhao J."/>
            <person name="Yang S.-T."/>
            <person name="Wang J."/>
            <person name="Wang M."/>
        </authorList>
    </citation>
    <scope>NUCLEOTIDE SEQUENCE [LARGE SCALE GENOMIC DNA]</scope>
    <source>
        <strain evidence="3 5">ATCC 27076</strain>
    </source>
</reference>
<dbReference type="NCBIfam" id="NF003361">
    <property type="entry name" value="PRK04435.1"/>
    <property type="match status" value="1"/>
</dbReference>
<organism evidence="4 6">
    <name type="scientific">Clostridium formicaceticum</name>
    <dbReference type="NCBI Taxonomy" id="1497"/>
    <lineage>
        <taxon>Bacteria</taxon>
        <taxon>Bacillati</taxon>
        <taxon>Bacillota</taxon>
        <taxon>Clostridia</taxon>
        <taxon>Eubacteriales</taxon>
        <taxon>Clostridiaceae</taxon>
        <taxon>Clostridium</taxon>
    </lineage>
</organism>
<dbReference type="Proteomes" id="UP000177894">
    <property type="component" value="Chromosome"/>
</dbReference>
<evidence type="ECO:0000313" key="6">
    <source>
        <dbReference type="Proteomes" id="UP000192478"/>
    </source>
</evidence>
<accession>A0AAC9RTJ3</accession>
<dbReference type="HAMAP" id="MF_00707">
    <property type="entry name" value="UPF0735"/>
    <property type="match status" value="1"/>
</dbReference>
<dbReference type="CDD" id="cd04888">
    <property type="entry name" value="ACT_PheB-BS"/>
    <property type="match status" value="1"/>
</dbReference>
<dbReference type="InterPro" id="IPR008310">
    <property type="entry name" value="UPF0735_ACT_dom-cont"/>
</dbReference>
<proteinExistence type="inferred from homology"/>
<dbReference type="Proteomes" id="UP000192478">
    <property type="component" value="Chromosome"/>
</dbReference>
<evidence type="ECO:0000259" key="2">
    <source>
        <dbReference type="PROSITE" id="PS51671"/>
    </source>
</evidence>
<dbReference type="KEGG" id="cfm:BJL90_04420"/>
<comment type="similarity">
    <text evidence="1">Belongs to the UPF0735 family.</text>
</comment>
<evidence type="ECO:0000313" key="3">
    <source>
        <dbReference type="EMBL" id="AOY78226.1"/>
    </source>
</evidence>
<dbReference type="PROSITE" id="PS51671">
    <property type="entry name" value="ACT"/>
    <property type="match status" value="1"/>
</dbReference>
<dbReference type="SUPFAM" id="SSF55021">
    <property type="entry name" value="ACT-like"/>
    <property type="match status" value="1"/>
</dbReference>
<evidence type="ECO:0000313" key="5">
    <source>
        <dbReference type="Proteomes" id="UP000177894"/>
    </source>
</evidence>
<dbReference type="Pfam" id="PF13291">
    <property type="entry name" value="ACT_4"/>
    <property type="match status" value="1"/>
</dbReference>
<dbReference type="EMBL" id="CP017603">
    <property type="protein sequence ID" value="AOY78226.1"/>
    <property type="molecule type" value="Genomic_DNA"/>
</dbReference>
<feature type="domain" description="ACT" evidence="2">
    <location>
        <begin position="72"/>
        <end position="147"/>
    </location>
</feature>
<dbReference type="Gene3D" id="3.30.70.260">
    <property type="match status" value="1"/>
</dbReference>
<evidence type="ECO:0000313" key="4">
    <source>
        <dbReference type="EMBL" id="ARE89645.1"/>
    </source>
</evidence>
<dbReference type="InterPro" id="IPR002912">
    <property type="entry name" value="ACT_dom"/>
</dbReference>
<protein>
    <recommendedName>
        <fullName evidence="1">UPF0735 ACT domain-containing protein BJL90_04420</fullName>
    </recommendedName>
</protein>
<gene>
    <name evidence="3" type="ORF">BJL90_04420</name>
    <name evidence="4" type="ORF">CLFO_41260</name>
</gene>
<evidence type="ECO:0000256" key="1">
    <source>
        <dbReference type="HAMAP-Rule" id="MF_00707"/>
    </source>
</evidence>